<protein>
    <recommendedName>
        <fullName evidence="3">Conserved oligomeric Golgi complex subunit 8</fullName>
    </recommendedName>
    <alternativeName>
        <fullName evidence="8">Component of oligomeric Golgi complex 8</fullName>
    </alternativeName>
</protein>
<dbReference type="InterPro" id="IPR007255">
    <property type="entry name" value="COG8"/>
</dbReference>
<dbReference type="InterPro" id="IPR016159">
    <property type="entry name" value="Cullin_repeat-like_dom_sf"/>
</dbReference>
<organism evidence="10 11">
    <name type="scientific">Kluyveromyces marxianus</name>
    <name type="common">Yeast</name>
    <name type="synonym">Candida kefyr</name>
    <dbReference type="NCBI Taxonomy" id="4911"/>
    <lineage>
        <taxon>Eukaryota</taxon>
        <taxon>Fungi</taxon>
        <taxon>Dikarya</taxon>
        <taxon>Ascomycota</taxon>
        <taxon>Saccharomycotina</taxon>
        <taxon>Saccharomycetes</taxon>
        <taxon>Saccharomycetales</taxon>
        <taxon>Saccharomycetaceae</taxon>
        <taxon>Kluyveromyces</taxon>
    </lineage>
</organism>
<evidence type="ECO:0000256" key="6">
    <source>
        <dbReference type="ARBA" id="ARBA00023034"/>
    </source>
</evidence>
<keyword evidence="4" id="KW-0813">Transport</keyword>
<accession>A0ABX6EWS7</accession>
<feature type="compositionally biased region" description="Polar residues" evidence="9">
    <location>
        <begin position="111"/>
        <end position="123"/>
    </location>
</feature>
<reference evidence="10 11" key="2">
    <citation type="submission" date="2019-11" db="EMBL/GenBank/DDBJ databases">
        <authorList>
            <person name="Lu H."/>
        </authorList>
    </citation>
    <scope>NUCLEOTIDE SEQUENCE [LARGE SCALE GENOMIC DNA]</scope>
    <source>
        <strain evidence="10 11">FIM1</strain>
    </source>
</reference>
<gene>
    <name evidence="10" type="primary">COG8</name>
    <name evidence="10" type="ORF">FIM1_2896</name>
</gene>
<keyword evidence="7" id="KW-0472">Membrane</keyword>
<evidence type="ECO:0000256" key="2">
    <source>
        <dbReference type="ARBA" id="ARBA00006419"/>
    </source>
</evidence>
<reference evidence="10 11" key="1">
    <citation type="submission" date="2016-03" db="EMBL/GenBank/DDBJ databases">
        <title>How can Kluyveromyces marxianus grow so fast - potential evolutionary course in Saccharomyces Complex revealed by comparative genomics.</title>
        <authorList>
            <person name="Mo W."/>
            <person name="Lu W."/>
            <person name="Yang X."/>
            <person name="Qi J."/>
            <person name="Lv H."/>
        </authorList>
    </citation>
    <scope>NUCLEOTIDE SEQUENCE [LARGE SCALE GENOMIC DNA]</scope>
    <source>
        <strain evidence="10 11">FIM1</strain>
    </source>
</reference>
<keyword evidence="5" id="KW-0653">Protein transport</keyword>
<dbReference type="Pfam" id="PF04124">
    <property type="entry name" value="Dor1"/>
    <property type="match status" value="1"/>
</dbReference>
<evidence type="ECO:0000256" key="9">
    <source>
        <dbReference type="SAM" id="MobiDB-lite"/>
    </source>
</evidence>
<dbReference type="EMBL" id="CP015057">
    <property type="protein sequence ID" value="QGN16194.1"/>
    <property type="molecule type" value="Genomic_DNA"/>
</dbReference>
<sequence>MDSLVGEVIGTNDKEAIEFAIGILRERDSYDDYFTSEPLPGSIIEDIAEYNAEISKLERSLKSELTKEKGNLLDILLSSNWNSTLAEISTQIDQLWELHRDEEDEDGGDINESSNDKTPNSSTESEDAFHEALDKLRHLHLTERDTSLVQVLNNIDKINDILELPTLISTCIRTGHYQEALMLYSYSKNLEKKFPNVELIRIVVKRIQEVISTRMLNGLVKLLSTNLTLSSMKKILSYLEALDPLDTNPTALQQLLLTMRYKFVTEEIDSYHIADDTGKSVKEMLIKRKIECVREHVYGTIAVFNSLFQSETKAIYIPLLIVDQQDEPSTTDSAVETSLPLLKFINECSNFLIQHLSLHKQYLTESVCLQLVYCSFRLCDANQNFHHLFINKLLESSLFTKEALNLAIAKRLELAARY</sequence>
<comment type="similarity">
    <text evidence="2">Belongs to the COG8 family.</text>
</comment>
<evidence type="ECO:0000256" key="4">
    <source>
        <dbReference type="ARBA" id="ARBA00022448"/>
    </source>
</evidence>
<comment type="subcellular location">
    <subcellularLocation>
        <location evidence="1">Golgi apparatus membrane</location>
        <topology evidence="1">Peripheral membrane protein</topology>
    </subcellularLocation>
</comment>
<evidence type="ECO:0000256" key="8">
    <source>
        <dbReference type="ARBA" id="ARBA00031347"/>
    </source>
</evidence>
<evidence type="ECO:0000256" key="1">
    <source>
        <dbReference type="ARBA" id="ARBA00004395"/>
    </source>
</evidence>
<feature type="region of interest" description="Disordered" evidence="9">
    <location>
        <begin position="101"/>
        <end position="128"/>
    </location>
</feature>
<keyword evidence="6" id="KW-0333">Golgi apparatus</keyword>
<dbReference type="PANTHER" id="PTHR21311:SF0">
    <property type="entry name" value="CONSERVED OLIGOMERIC GOLGI COMPLEX SUBUNIT 8"/>
    <property type="match status" value="1"/>
</dbReference>
<dbReference type="PANTHER" id="PTHR21311">
    <property type="entry name" value="CONSERVED OLIGOMERIC GOLGI COMPLEX COMPONENT 8"/>
    <property type="match status" value="1"/>
</dbReference>
<evidence type="ECO:0000313" key="11">
    <source>
        <dbReference type="Proteomes" id="UP000422736"/>
    </source>
</evidence>
<dbReference type="Proteomes" id="UP000422736">
    <property type="component" value="Chromosome 4"/>
</dbReference>
<evidence type="ECO:0000256" key="3">
    <source>
        <dbReference type="ARBA" id="ARBA00020983"/>
    </source>
</evidence>
<name>A0ABX6EWS7_KLUMA</name>
<evidence type="ECO:0000313" key="10">
    <source>
        <dbReference type="EMBL" id="QGN16194.1"/>
    </source>
</evidence>
<evidence type="ECO:0000256" key="7">
    <source>
        <dbReference type="ARBA" id="ARBA00023136"/>
    </source>
</evidence>
<keyword evidence="11" id="KW-1185">Reference proteome</keyword>
<evidence type="ECO:0000256" key="5">
    <source>
        <dbReference type="ARBA" id="ARBA00022927"/>
    </source>
</evidence>
<dbReference type="SUPFAM" id="SSF74788">
    <property type="entry name" value="Cullin repeat-like"/>
    <property type="match status" value="1"/>
</dbReference>
<proteinExistence type="inferred from homology"/>